<evidence type="ECO:0000256" key="1">
    <source>
        <dbReference type="SAM" id="Phobius"/>
    </source>
</evidence>
<dbReference type="PIRSF" id="PIRSF037394">
    <property type="entry name" value="ABC_thiamine-permease_YkoE_prd"/>
    <property type="match status" value="1"/>
</dbReference>
<sequence length="208" mass="21587">MHSTIASTPSTTRTGRVLRWRVVDIVVASVIAVASGVIFWAWGQAYSPIAAPIEAVLPGFQGILNGPWLFAGVLGALVIRKPGAAIFTELVAAVVSALIGTQWGFMTLVSGLVQGLGVEIVVAAFLYANWRLYVALLAGAGAGLAESVLDLLYSYPGAKASFAIAYTVSTTISGIVVAGLLSWLLVRALARTGALSRFAAGREVTGRV</sequence>
<dbReference type="EMBL" id="BSEN01000015">
    <property type="protein sequence ID" value="GLJ77835.1"/>
    <property type="molecule type" value="Genomic_DNA"/>
</dbReference>
<dbReference type="Proteomes" id="UP001142372">
    <property type="component" value="Unassembled WGS sequence"/>
</dbReference>
<protein>
    <submittedName>
        <fullName evidence="2">ABC transporter permease</fullName>
    </submittedName>
</protein>
<keyword evidence="1" id="KW-1133">Transmembrane helix</keyword>
<evidence type="ECO:0000313" key="3">
    <source>
        <dbReference type="Proteomes" id="UP001142372"/>
    </source>
</evidence>
<accession>A0A9W6M1E2</accession>
<dbReference type="AlphaFoldDB" id="A0A9W6M1E2"/>
<keyword evidence="3" id="KW-1185">Reference proteome</keyword>
<evidence type="ECO:0000313" key="2">
    <source>
        <dbReference type="EMBL" id="GLJ77835.1"/>
    </source>
</evidence>
<reference evidence="2" key="1">
    <citation type="journal article" date="2014" name="Int. J. Syst. Evol. Microbiol.">
        <title>Complete genome sequence of Corynebacterium casei LMG S-19264T (=DSM 44701T), isolated from a smear-ripened cheese.</title>
        <authorList>
            <consortium name="US DOE Joint Genome Institute (JGI-PGF)"/>
            <person name="Walter F."/>
            <person name="Albersmeier A."/>
            <person name="Kalinowski J."/>
            <person name="Ruckert C."/>
        </authorList>
    </citation>
    <scope>NUCLEOTIDE SEQUENCE</scope>
    <source>
        <strain evidence="2">VKM Ac-1401</strain>
    </source>
</reference>
<organism evidence="2 3">
    <name type="scientific">Leifsonia poae</name>
    <dbReference type="NCBI Taxonomy" id="110933"/>
    <lineage>
        <taxon>Bacteria</taxon>
        <taxon>Bacillati</taxon>
        <taxon>Actinomycetota</taxon>
        <taxon>Actinomycetes</taxon>
        <taxon>Micrococcales</taxon>
        <taxon>Microbacteriaceae</taxon>
        <taxon>Leifsonia</taxon>
    </lineage>
</organism>
<comment type="caution">
    <text evidence="2">The sequence shown here is derived from an EMBL/GenBank/DDBJ whole genome shotgun (WGS) entry which is preliminary data.</text>
</comment>
<proteinExistence type="predicted"/>
<keyword evidence="1" id="KW-0472">Membrane</keyword>
<reference evidence="2" key="2">
    <citation type="submission" date="2023-01" db="EMBL/GenBank/DDBJ databases">
        <authorList>
            <person name="Sun Q."/>
            <person name="Evtushenko L."/>
        </authorList>
    </citation>
    <scope>NUCLEOTIDE SEQUENCE</scope>
    <source>
        <strain evidence="2">VKM Ac-1401</strain>
    </source>
</reference>
<feature type="transmembrane region" description="Helical" evidence="1">
    <location>
        <begin position="21"/>
        <end position="42"/>
    </location>
</feature>
<feature type="transmembrane region" description="Helical" evidence="1">
    <location>
        <begin position="62"/>
        <end position="79"/>
    </location>
</feature>
<feature type="transmembrane region" description="Helical" evidence="1">
    <location>
        <begin position="161"/>
        <end position="186"/>
    </location>
</feature>
<feature type="transmembrane region" description="Helical" evidence="1">
    <location>
        <begin position="111"/>
        <end position="128"/>
    </location>
</feature>
<keyword evidence="1" id="KW-0812">Transmembrane</keyword>
<feature type="transmembrane region" description="Helical" evidence="1">
    <location>
        <begin position="135"/>
        <end position="155"/>
    </location>
</feature>
<dbReference type="RefSeq" id="WP_271178445.1">
    <property type="nucleotide sequence ID" value="NZ_BAAAJO010000003.1"/>
</dbReference>
<dbReference type="Pfam" id="PF09819">
    <property type="entry name" value="ABC_cobalt"/>
    <property type="match status" value="1"/>
</dbReference>
<dbReference type="InterPro" id="IPR017195">
    <property type="entry name" value="ABC_thiamin-permease_prd"/>
</dbReference>
<name>A0A9W6M1E2_9MICO</name>
<gene>
    <name evidence="2" type="ORF">GCM10017584_34090</name>
</gene>
<feature type="transmembrane region" description="Helical" evidence="1">
    <location>
        <begin position="86"/>
        <end position="105"/>
    </location>
</feature>